<organism evidence="1 2">
    <name type="scientific">Vararia minispora EC-137</name>
    <dbReference type="NCBI Taxonomy" id="1314806"/>
    <lineage>
        <taxon>Eukaryota</taxon>
        <taxon>Fungi</taxon>
        <taxon>Dikarya</taxon>
        <taxon>Basidiomycota</taxon>
        <taxon>Agaricomycotina</taxon>
        <taxon>Agaricomycetes</taxon>
        <taxon>Russulales</taxon>
        <taxon>Lachnocladiaceae</taxon>
        <taxon>Vararia</taxon>
    </lineage>
</organism>
<keyword evidence="2" id="KW-1185">Reference proteome</keyword>
<keyword evidence="1" id="KW-0808">Transferase</keyword>
<name>A0ACB8QVG2_9AGAM</name>
<dbReference type="EMBL" id="MU273484">
    <property type="protein sequence ID" value="KAI0035431.1"/>
    <property type="molecule type" value="Genomic_DNA"/>
</dbReference>
<evidence type="ECO:0000313" key="1">
    <source>
        <dbReference type="EMBL" id="KAI0035431.1"/>
    </source>
</evidence>
<dbReference type="Proteomes" id="UP000814128">
    <property type="component" value="Unassembled WGS sequence"/>
</dbReference>
<accession>A0ACB8QVG2</accession>
<comment type="caution">
    <text evidence="1">The sequence shown here is derived from an EMBL/GenBank/DDBJ whole genome shotgun (WGS) entry which is preliminary data.</text>
</comment>
<reference evidence="1" key="1">
    <citation type="submission" date="2021-02" db="EMBL/GenBank/DDBJ databases">
        <authorList>
            <consortium name="DOE Joint Genome Institute"/>
            <person name="Ahrendt S."/>
            <person name="Looney B.P."/>
            <person name="Miyauchi S."/>
            <person name="Morin E."/>
            <person name="Drula E."/>
            <person name="Courty P.E."/>
            <person name="Chicoki N."/>
            <person name="Fauchery L."/>
            <person name="Kohler A."/>
            <person name="Kuo A."/>
            <person name="Labutti K."/>
            <person name="Pangilinan J."/>
            <person name="Lipzen A."/>
            <person name="Riley R."/>
            <person name="Andreopoulos W."/>
            <person name="He G."/>
            <person name="Johnson J."/>
            <person name="Barry K.W."/>
            <person name="Grigoriev I.V."/>
            <person name="Nagy L."/>
            <person name="Hibbett D."/>
            <person name="Henrissat B."/>
            <person name="Matheny P.B."/>
            <person name="Labbe J."/>
            <person name="Martin F."/>
        </authorList>
    </citation>
    <scope>NUCLEOTIDE SEQUENCE</scope>
    <source>
        <strain evidence="1">EC-137</strain>
    </source>
</reference>
<gene>
    <name evidence="1" type="ORF">K488DRAFT_76584</name>
</gene>
<reference evidence="1" key="2">
    <citation type="journal article" date="2022" name="New Phytol.">
        <title>Evolutionary transition to the ectomycorrhizal habit in the genomes of a hyperdiverse lineage of mushroom-forming fungi.</title>
        <authorList>
            <person name="Looney B."/>
            <person name="Miyauchi S."/>
            <person name="Morin E."/>
            <person name="Drula E."/>
            <person name="Courty P.E."/>
            <person name="Kohler A."/>
            <person name="Kuo A."/>
            <person name="LaButti K."/>
            <person name="Pangilinan J."/>
            <person name="Lipzen A."/>
            <person name="Riley R."/>
            <person name="Andreopoulos W."/>
            <person name="He G."/>
            <person name="Johnson J."/>
            <person name="Nolan M."/>
            <person name="Tritt A."/>
            <person name="Barry K.W."/>
            <person name="Grigoriev I.V."/>
            <person name="Nagy L.G."/>
            <person name="Hibbett D."/>
            <person name="Henrissat B."/>
            <person name="Matheny P.B."/>
            <person name="Labbe J."/>
            <person name="Martin F.M."/>
        </authorList>
    </citation>
    <scope>NUCLEOTIDE SEQUENCE</scope>
    <source>
        <strain evidence="1">EC-137</strain>
    </source>
</reference>
<proteinExistence type="predicted"/>
<protein>
    <submittedName>
        <fullName evidence="1">Oligosaccharyl transferase delta subunit</fullName>
    </submittedName>
</protein>
<evidence type="ECO:0000313" key="2">
    <source>
        <dbReference type="Proteomes" id="UP000814128"/>
    </source>
</evidence>
<sequence length="277" mass="29731">MLHLPSLSLPLLAAVAAQAAQLALQAPRVTVAAVDGSQLLSEQIPLGHALPAPVALGPKDSLKLTFQVVQSGSQEPVQPHQTFIHFYDETTGEEGVQPVKVNANGKAKFELNMARPPSSLPPTGDTPLKVSLFLGSFVHDPAKYDLFDLAIPGSAPVAQHPEAELFRPRAAIYHTFRPEPKIPPVAISGIFTCAVLAPWLALLGLWAAVRPTVPHLFSPNILSFSMSLAGMEGLLLWYWFELRLGQVLLYGALMAIPTFFTGKSALASIAARRLGQK</sequence>